<dbReference type="Proteomes" id="UP000692954">
    <property type="component" value="Unassembled WGS sequence"/>
</dbReference>
<comment type="caution">
    <text evidence="1">The sequence shown here is derived from an EMBL/GenBank/DDBJ whole genome shotgun (WGS) entry which is preliminary data.</text>
</comment>
<proteinExistence type="predicted"/>
<evidence type="ECO:0000313" key="2">
    <source>
        <dbReference type="Proteomes" id="UP000692954"/>
    </source>
</evidence>
<reference evidence="1" key="1">
    <citation type="submission" date="2021-01" db="EMBL/GenBank/DDBJ databases">
        <authorList>
            <consortium name="Genoscope - CEA"/>
            <person name="William W."/>
        </authorList>
    </citation>
    <scope>NUCLEOTIDE SEQUENCE</scope>
</reference>
<sequence>MPETRIRQIQFPLSFASNLKHYTNLIIEQAQLFYDKYHQEDVLCAIIQFQNNKEHIQKLCINQALNQYYYDLIQRSFENIMKQLVAYLKVFGYIFHSLLQICNDFLRVLFYFQQINESRFMQEKVSQQLKEYISEIEEQITVESKQNQLSGTDFEFQMIKIGIEHLRTKSETGKNLMKSVLFGIVSSFSQLKPSEEFMDSLKEAGKILLLNFYNKQIKILWIYMSFIVFLKI</sequence>
<gene>
    <name evidence="1" type="ORF">PSON_ATCC_30995.1.T2430003</name>
</gene>
<dbReference type="AlphaFoldDB" id="A0A8S1RTG2"/>
<keyword evidence="2" id="KW-1185">Reference proteome</keyword>
<accession>A0A8S1RTG2</accession>
<organism evidence="1 2">
    <name type="scientific">Paramecium sonneborni</name>
    <dbReference type="NCBI Taxonomy" id="65129"/>
    <lineage>
        <taxon>Eukaryota</taxon>
        <taxon>Sar</taxon>
        <taxon>Alveolata</taxon>
        <taxon>Ciliophora</taxon>
        <taxon>Intramacronucleata</taxon>
        <taxon>Oligohymenophorea</taxon>
        <taxon>Peniculida</taxon>
        <taxon>Parameciidae</taxon>
        <taxon>Paramecium</taxon>
    </lineage>
</organism>
<dbReference type="EMBL" id="CAJJDN010000243">
    <property type="protein sequence ID" value="CAD8129754.1"/>
    <property type="molecule type" value="Genomic_DNA"/>
</dbReference>
<name>A0A8S1RTG2_9CILI</name>
<evidence type="ECO:0000313" key="1">
    <source>
        <dbReference type="EMBL" id="CAD8129754.1"/>
    </source>
</evidence>
<dbReference type="OrthoDB" id="311947at2759"/>
<protein>
    <submittedName>
        <fullName evidence="1">Uncharacterized protein</fullName>
    </submittedName>
</protein>